<protein>
    <submittedName>
        <fullName evidence="8">Lysophospholipid acyltransferase family protein</fullName>
    </submittedName>
</protein>
<keyword evidence="2" id="KW-1003">Cell membrane</keyword>
<dbReference type="CDD" id="cd07984">
    <property type="entry name" value="LPLAT_LABLAT-like"/>
    <property type="match status" value="1"/>
</dbReference>
<dbReference type="PIRSF" id="PIRSF026649">
    <property type="entry name" value="MsbB"/>
    <property type="match status" value="1"/>
</dbReference>
<proteinExistence type="predicted"/>
<evidence type="ECO:0000256" key="4">
    <source>
        <dbReference type="ARBA" id="ARBA00022679"/>
    </source>
</evidence>
<keyword evidence="3" id="KW-0997">Cell inner membrane</keyword>
<dbReference type="Pfam" id="PF03279">
    <property type="entry name" value="Lip_A_acyltrans"/>
    <property type="match status" value="1"/>
</dbReference>
<comment type="subcellular location">
    <subcellularLocation>
        <location evidence="1">Cell inner membrane</location>
    </subcellularLocation>
</comment>
<evidence type="ECO:0000256" key="6">
    <source>
        <dbReference type="ARBA" id="ARBA00023315"/>
    </source>
</evidence>
<reference evidence="9" key="1">
    <citation type="journal article" date="2019" name="Int. J. Syst. Evol. Microbiol.">
        <title>The Global Catalogue of Microorganisms (GCM) 10K type strain sequencing project: providing services to taxonomists for standard genome sequencing and annotation.</title>
        <authorList>
            <consortium name="The Broad Institute Genomics Platform"/>
            <consortium name="The Broad Institute Genome Sequencing Center for Infectious Disease"/>
            <person name="Wu L."/>
            <person name="Ma J."/>
        </authorList>
    </citation>
    <scope>NUCLEOTIDE SEQUENCE [LARGE SCALE GENOMIC DNA]</scope>
    <source>
        <strain evidence="9">NBRC 103627</strain>
    </source>
</reference>
<evidence type="ECO:0000256" key="1">
    <source>
        <dbReference type="ARBA" id="ARBA00004533"/>
    </source>
</evidence>
<accession>A0ABV8ZBI5</accession>
<evidence type="ECO:0000313" key="8">
    <source>
        <dbReference type="EMBL" id="MFC4476298.1"/>
    </source>
</evidence>
<dbReference type="EMBL" id="JBHSFY010000002">
    <property type="protein sequence ID" value="MFC4476298.1"/>
    <property type="molecule type" value="Genomic_DNA"/>
</dbReference>
<feature type="transmembrane region" description="Helical" evidence="7">
    <location>
        <begin position="12"/>
        <end position="36"/>
    </location>
</feature>
<evidence type="ECO:0000256" key="7">
    <source>
        <dbReference type="SAM" id="Phobius"/>
    </source>
</evidence>
<dbReference type="PANTHER" id="PTHR30606:SF10">
    <property type="entry name" value="PHOSPHATIDYLINOSITOL MANNOSIDE ACYLTRANSFERASE"/>
    <property type="match status" value="1"/>
</dbReference>
<keyword evidence="5 7" id="KW-0472">Membrane</keyword>
<keyword evidence="6 8" id="KW-0012">Acyltransferase</keyword>
<evidence type="ECO:0000313" key="9">
    <source>
        <dbReference type="Proteomes" id="UP001596003"/>
    </source>
</evidence>
<evidence type="ECO:0000256" key="3">
    <source>
        <dbReference type="ARBA" id="ARBA00022519"/>
    </source>
</evidence>
<organism evidence="8 9">
    <name type="scientific">Flavobacterium chungangensis</name>
    <dbReference type="NCBI Taxonomy" id="2708132"/>
    <lineage>
        <taxon>Bacteria</taxon>
        <taxon>Pseudomonadati</taxon>
        <taxon>Bacteroidota</taxon>
        <taxon>Flavobacteriia</taxon>
        <taxon>Flavobacteriales</taxon>
        <taxon>Flavobacteriaceae</taxon>
        <taxon>Flavobacterium</taxon>
    </lineage>
</organism>
<dbReference type="GO" id="GO:0016746">
    <property type="term" value="F:acyltransferase activity"/>
    <property type="evidence" value="ECO:0007669"/>
    <property type="project" value="UniProtKB-KW"/>
</dbReference>
<name>A0ABV8ZBI5_9FLAO</name>
<evidence type="ECO:0000256" key="5">
    <source>
        <dbReference type="ARBA" id="ARBA00023136"/>
    </source>
</evidence>
<evidence type="ECO:0000256" key="2">
    <source>
        <dbReference type="ARBA" id="ARBA00022475"/>
    </source>
</evidence>
<dbReference type="InterPro" id="IPR004960">
    <property type="entry name" value="LipA_acyltrans"/>
</dbReference>
<keyword evidence="9" id="KW-1185">Reference proteome</keyword>
<dbReference type="PANTHER" id="PTHR30606">
    <property type="entry name" value="LIPID A BIOSYNTHESIS LAUROYL ACYLTRANSFERASE"/>
    <property type="match status" value="1"/>
</dbReference>
<dbReference type="RefSeq" id="WP_379795507.1">
    <property type="nucleotide sequence ID" value="NZ_JBHSFY010000002.1"/>
</dbReference>
<sequence>MQFLVYILAYPLLWLISILPFPIFYLFSDFVCFLVYRVIGYRKKVVRENLALTLPHLSDAERKVIEKKFYKHMCDMFLEMIKTMSMSPEEMERRFHVTNIDLVRDYAKKGKSVILVASHYASYEWLLTINPKLGFQGVAVYKRLANPYFDKLVRKIRSKYNTEMIETRKAIPTMAQNQRNGVLSLYGLASDQSPKMERIFHSMKFMGVEVPVHTGAETLAKKYDLAVLFVEVKKARRGYYEATFIPLADNPKDFENFKITEMYLKEVEKQILEAPEFYLWTHKRWKHRIE</sequence>
<comment type="caution">
    <text evidence="8">The sequence shown here is derived from an EMBL/GenBank/DDBJ whole genome shotgun (WGS) entry which is preliminary data.</text>
</comment>
<keyword evidence="7" id="KW-0812">Transmembrane</keyword>
<dbReference type="Proteomes" id="UP001596003">
    <property type="component" value="Unassembled WGS sequence"/>
</dbReference>
<keyword evidence="7" id="KW-1133">Transmembrane helix</keyword>
<gene>
    <name evidence="8" type="ORF">ACFO3N_04415</name>
</gene>
<keyword evidence="4" id="KW-0808">Transferase</keyword>